<comment type="catalytic activity">
    <reaction evidence="10">
        <text>L-leucine + 2-oxoglutarate = 4-methyl-2-oxopentanoate + L-glutamate</text>
        <dbReference type="Rhea" id="RHEA:18321"/>
        <dbReference type="ChEBI" id="CHEBI:16810"/>
        <dbReference type="ChEBI" id="CHEBI:17865"/>
        <dbReference type="ChEBI" id="CHEBI:29985"/>
        <dbReference type="ChEBI" id="CHEBI:57427"/>
        <dbReference type="EC" id="2.6.1.42"/>
    </reaction>
</comment>
<evidence type="ECO:0000256" key="3">
    <source>
        <dbReference type="ARBA" id="ARBA00022576"/>
    </source>
</evidence>
<protein>
    <recommendedName>
        <fullName evidence="10">Branched-chain-amino-acid aminotransferase</fullName>
        <ecNumber evidence="10">2.6.1.42</ecNumber>
    </recommendedName>
</protein>
<dbReference type="InterPro" id="IPR043132">
    <property type="entry name" value="BCAT-like_C"/>
</dbReference>
<dbReference type="InterPro" id="IPR005786">
    <property type="entry name" value="B_amino_transII"/>
</dbReference>
<evidence type="ECO:0000256" key="7">
    <source>
        <dbReference type="ARBA" id="ARBA00023304"/>
    </source>
</evidence>
<dbReference type="GO" id="GO:0004084">
    <property type="term" value="F:branched-chain-amino-acid transaminase activity"/>
    <property type="evidence" value="ECO:0007669"/>
    <property type="project" value="UniProtKB-EC"/>
</dbReference>
<keyword evidence="7 10" id="KW-0100">Branched-chain amino acid biosynthesis</keyword>
<dbReference type="InterPro" id="IPR043131">
    <property type="entry name" value="BCAT-like_N"/>
</dbReference>
<dbReference type="InterPro" id="IPR018300">
    <property type="entry name" value="Aminotrans_IV_CS"/>
</dbReference>
<evidence type="ECO:0000313" key="11">
    <source>
        <dbReference type="EMBL" id="CAG4645495.1"/>
    </source>
</evidence>
<dbReference type="PANTHER" id="PTHR11825:SF44">
    <property type="entry name" value="BRANCHED-CHAIN-AMINO-ACID AMINOTRANSFERASE"/>
    <property type="match status" value="1"/>
</dbReference>
<dbReference type="GO" id="GO:0009099">
    <property type="term" value="P:L-valine biosynthetic process"/>
    <property type="evidence" value="ECO:0007669"/>
    <property type="project" value="TreeGrafter"/>
</dbReference>
<keyword evidence="3 10" id="KW-0032">Aminotransferase</keyword>
<accession>A0A9N6WR43</accession>
<gene>
    <name evidence="11" type="primary">EOG090X051P</name>
</gene>
<dbReference type="EMBL" id="OC988840">
    <property type="protein sequence ID" value="CAG4645495.1"/>
    <property type="molecule type" value="Genomic_DNA"/>
</dbReference>
<evidence type="ECO:0000256" key="6">
    <source>
        <dbReference type="ARBA" id="ARBA00022898"/>
    </source>
</evidence>
<keyword evidence="6 9" id="KW-0663">Pyridoxal phosphate</keyword>
<dbReference type="Gene3D" id="3.20.10.10">
    <property type="entry name" value="D-amino Acid Aminotransferase, subunit A, domain 2"/>
    <property type="match status" value="1"/>
</dbReference>
<dbReference type="GO" id="GO:0005739">
    <property type="term" value="C:mitochondrion"/>
    <property type="evidence" value="ECO:0007669"/>
    <property type="project" value="TreeGrafter"/>
</dbReference>
<keyword evidence="5 10" id="KW-0808">Transferase</keyword>
<evidence type="ECO:0000256" key="5">
    <source>
        <dbReference type="ARBA" id="ARBA00022679"/>
    </source>
</evidence>
<dbReference type="GO" id="GO:0009098">
    <property type="term" value="P:L-leucine biosynthetic process"/>
    <property type="evidence" value="ECO:0007669"/>
    <property type="project" value="TreeGrafter"/>
</dbReference>
<evidence type="ECO:0000256" key="2">
    <source>
        <dbReference type="ARBA" id="ARBA00009320"/>
    </source>
</evidence>
<evidence type="ECO:0000256" key="8">
    <source>
        <dbReference type="RuleBase" id="RU004106"/>
    </source>
</evidence>
<dbReference type="AlphaFoldDB" id="A0A9N6WR43"/>
<dbReference type="Pfam" id="PF01063">
    <property type="entry name" value="Aminotran_4"/>
    <property type="match status" value="1"/>
</dbReference>
<evidence type="ECO:0000256" key="10">
    <source>
        <dbReference type="RuleBase" id="RU004517"/>
    </source>
</evidence>
<name>A0A9N6WR43_9CRUS</name>
<dbReference type="EC" id="2.6.1.42" evidence="10"/>
<dbReference type="FunFam" id="3.20.10.10:FF:000004">
    <property type="entry name" value="Branched-chain-amino-acid aminotransferase"/>
    <property type="match status" value="1"/>
</dbReference>
<dbReference type="InterPro" id="IPR033939">
    <property type="entry name" value="BCAT_family"/>
</dbReference>
<dbReference type="CDD" id="cd01557">
    <property type="entry name" value="BCAT_beta_family"/>
    <property type="match status" value="1"/>
</dbReference>
<comment type="similarity">
    <text evidence="2 8">Belongs to the class-IV pyridoxal-phosphate-dependent aminotransferase family.</text>
</comment>
<comment type="catalytic activity">
    <reaction evidence="10">
        <text>L-valine + 2-oxoglutarate = 3-methyl-2-oxobutanoate + L-glutamate</text>
        <dbReference type="Rhea" id="RHEA:24813"/>
        <dbReference type="ChEBI" id="CHEBI:11851"/>
        <dbReference type="ChEBI" id="CHEBI:16810"/>
        <dbReference type="ChEBI" id="CHEBI:29985"/>
        <dbReference type="ChEBI" id="CHEBI:57762"/>
        <dbReference type="EC" id="2.6.1.42"/>
    </reaction>
</comment>
<evidence type="ECO:0000256" key="1">
    <source>
        <dbReference type="ARBA" id="ARBA00001933"/>
    </source>
</evidence>
<proteinExistence type="inferred from homology"/>
<dbReference type="InterPro" id="IPR036038">
    <property type="entry name" value="Aminotransferase-like"/>
</dbReference>
<sequence>MARMLKTANRASLPSFDAEEMIKLLKRLISIDQEWVPHSEASSLYIRPTFIGTDPSLGVATSKTALLYSILCPVGPYFASGNKPVSLLADPQHVRAWPGGCGSMKMGSNYAPTIQIQKTAEAKGCQQVLWLFGDDHQLTEVGTMNIFIFLINEKGKKELVTPPLNGVILPGVTRLSLLEMSRQWNEFEVSERKITMKEVIRALESKRLLEIFGAGTACVVSPVDRILYGETSYAVPTMEHDRPLNQRFLKAMNDIQYGRIQHPWCIPLE</sequence>
<dbReference type="PANTHER" id="PTHR11825">
    <property type="entry name" value="SUBGROUP IIII AMINOTRANSFERASE"/>
    <property type="match status" value="1"/>
</dbReference>
<dbReference type="Gene3D" id="3.30.470.10">
    <property type="match status" value="1"/>
</dbReference>
<evidence type="ECO:0000256" key="4">
    <source>
        <dbReference type="ARBA" id="ARBA00022605"/>
    </source>
</evidence>
<dbReference type="InterPro" id="IPR001544">
    <property type="entry name" value="Aminotrans_IV"/>
</dbReference>
<comment type="catalytic activity">
    <reaction evidence="10">
        <text>L-isoleucine + 2-oxoglutarate = (S)-3-methyl-2-oxopentanoate + L-glutamate</text>
        <dbReference type="Rhea" id="RHEA:24801"/>
        <dbReference type="ChEBI" id="CHEBI:16810"/>
        <dbReference type="ChEBI" id="CHEBI:29985"/>
        <dbReference type="ChEBI" id="CHEBI:35146"/>
        <dbReference type="ChEBI" id="CHEBI:58045"/>
        <dbReference type="EC" id="2.6.1.42"/>
    </reaction>
</comment>
<dbReference type="SUPFAM" id="SSF56752">
    <property type="entry name" value="D-aminoacid aminotransferase-like PLP-dependent enzymes"/>
    <property type="match status" value="1"/>
</dbReference>
<keyword evidence="4 10" id="KW-0028">Amino-acid biosynthesis</keyword>
<evidence type="ECO:0000256" key="9">
    <source>
        <dbReference type="RuleBase" id="RU004516"/>
    </source>
</evidence>
<comment type="cofactor">
    <cofactor evidence="1 9">
        <name>pyridoxal 5'-phosphate</name>
        <dbReference type="ChEBI" id="CHEBI:597326"/>
    </cofactor>
</comment>
<dbReference type="PROSITE" id="PS00770">
    <property type="entry name" value="AA_TRANSFER_CLASS_4"/>
    <property type="match status" value="1"/>
</dbReference>
<organism evidence="11">
    <name type="scientific">Lynceus sp. MCZ IZ 141354</name>
    <dbReference type="NCBI Taxonomy" id="1930659"/>
    <lineage>
        <taxon>Eukaryota</taxon>
        <taxon>Metazoa</taxon>
        <taxon>Ecdysozoa</taxon>
        <taxon>Arthropoda</taxon>
        <taxon>Crustacea</taxon>
        <taxon>Branchiopoda</taxon>
        <taxon>Diplostraca</taxon>
        <taxon>Laevicaudata</taxon>
        <taxon>Lynceidae</taxon>
        <taxon>Lynceus</taxon>
    </lineage>
</organism>
<reference evidence="11" key="1">
    <citation type="submission" date="2021-04" db="EMBL/GenBank/DDBJ databases">
        <authorList>
            <person name="Cornetti L."/>
        </authorList>
    </citation>
    <scope>NUCLEOTIDE SEQUENCE</scope>
</reference>